<dbReference type="Pfam" id="PF00665">
    <property type="entry name" value="rve"/>
    <property type="match status" value="1"/>
</dbReference>
<feature type="compositionally biased region" description="Polar residues" evidence="10">
    <location>
        <begin position="816"/>
        <end position="825"/>
    </location>
</feature>
<evidence type="ECO:0000259" key="13">
    <source>
        <dbReference type="PROSITE" id="PS50994"/>
    </source>
</evidence>
<evidence type="ECO:0000256" key="4">
    <source>
        <dbReference type="ARBA" id="ARBA00022722"/>
    </source>
</evidence>
<name>A0A5C3EC80_9BASI</name>
<keyword evidence="6" id="KW-0378">Hydrolase</keyword>
<evidence type="ECO:0000256" key="3">
    <source>
        <dbReference type="ARBA" id="ARBA00022695"/>
    </source>
</evidence>
<evidence type="ECO:0000256" key="10">
    <source>
        <dbReference type="SAM" id="MobiDB-lite"/>
    </source>
</evidence>
<feature type="region of interest" description="Disordered" evidence="10">
    <location>
        <begin position="33"/>
        <end position="52"/>
    </location>
</feature>
<feature type="region of interest" description="Disordered" evidence="10">
    <location>
        <begin position="1"/>
        <end position="26"/>
    </location>
</feature>
<dbReference type="Gene3D" id="3.30.420.10">
    <property type="entry name" value="Ribonuclease H-like superfamily/Ribonuclease H"/>
    <property type="match status" value="1"/>
</dbReference>
<dbReference type="Gene3D" id="1.10.340.70">
    <property type="match status" value="1"/>
</dbReference>
<dbReference type="PROSITE" id="PS50994">
    <property type="entry name" value="INTEGRASE"/>
    <property type="match status" value="1"/>
</dbReference>
<dbReference type="EC" id="2.7.7.49" evidence="1"/>
<evidence type="ECO:0000259" key="12">
    <source>
        <dbReference type="PROSITE" id="PS50878"/>
    </source>
</evidence>
<dbReference type="SMART" id="SM00298">
    <property type="entry name" value="CHROMO"/>
    <property type="match status" value="1"/>
</dbReference>
<dbReference type="Gene3D" id="2.40.50.40">
    <property type="match status" value="1"/>
</dbReference>
<dbReference type="OrthoDB" id="2283961at2759"/>
<evidence type="ECO:0000313" key="14">
    <source>
        <dbReference type="EMBL" id="SPO28028.1"/>
    </source>
</evidence>
<dbReference type="InterPro" id="IPR043502">
    <property type="entry name" value="DNA/RNA_pol_sf"/>
</dbReference>
<keyword evidence="15" id="KW-1185">Reference proteome</keyword>
<evidence type="ECO:0000256" key="2">
    <source>
        <dbReference type="ARBA" id="ARBA00022679"/>
    </source>
</evidence>
<dbReference type="Gene3D" id="3.10.10.10">
    <property type="entry name" value="HIV Type 1 Reverse Transcriptase, subunit A, domain 1"/>
    <property type="match status" value="1"/>
</dbReference>
<organism evidence="14 15">
    <name type="scientific">Ustilago trichophora</name>
    <dbReference type="NCBI Taxonomy" id="86804"/>
    <lineage>
        <taxon>Eukaryota</taxon>
        <taxon>Fungi</taxon>
        <taxon>Dikarya</taxon>
        <taxon>Basidiomycota</taxon>
        <taxon>Ustilaginomycotina</taxon>
        <taxon>Ustilaginomycetes</taxon>
        <taxon>Ustilaginales</taxon>
        <taxon>Ustilaginaceae</taxon>
        <taxon>Ustilago</taxon>
    </lineage>
</organism>
<dbReference type="Pfam" id="PF00078">
    <property type="entry name" value="RVT_1"/>
    <property type="match status" value="1"/>
</dbReference>
<dbReference type="SUPFAM" id="SSF56672">
    <property type="entry name" value="DNA/RNA polymerases"/>
    <property type="match status" value="2"/>
</dbReference>
<dbReference type="CDD" id="cd01647">
    <property type="entry name" value="RT_LTR"/>
    <property type="match status" value="1"/>
</dbReference>
<evidence type="ECO:0000256" key="9">
    <source>
        <dbReference type="ARBA" id="ARBA00023268"/>
    </source>
</evidence>
<evidence type="ECO:0000256" key="1">
    <source>
        <dbReference type="ARBA" id="ARBA00012493"/>
    </source>
</evidence>
<feature type="domain" description="Reverse transcriptase" evidence="12">
    <location>
        <begin position="890"/>
        <end position="1102"/>
    </location>
</feature>
<evidence type="ECO:0000313" key="15">
    <source>
        <dbReference type="Proteomes" id="UP000324022"/>
    </source>
</evidence>
<evidence type="ECO:0000259" key="11">
    <source>
        <dbReference type="PROSITE" id="PS50013"/>
    </source>
</evidence>
<dbReference type="InterPro" id="IPR036397">
    <property type="entry name" value="RNaseH_sf"/>
</dbReference>
<dbReference type="PROSITE" id="PS50878">
    <property type="entry name" value="RT_POL"/>
    <property type="match status" value="1"/>
</dbReference>
<dbReference type="InterPro" id="IPR012337">
    <property type="entry name" value="RNaseH-like_sf"/>
</dbReference>
<dbReference type="Gene3D" id="3.30.70.270">
    <property type="match status" value="2"/>
</dbReference>
<dbReference type="GO" id="GO:0003964">
    <property type="term" value="F:RNA-directed DNA polymerase activity"/>
    <property type="evidence" value="ECO:0007669"/>
    <property type="project" value="UniProtKB-KW"/>
</dbReference>
<dbReference type="InterPro" id="IPR001584">
    <property type="entry name" value="Integrase_cat-core"/>
</dbReference>
<feature type="region of interest" description="Disordered" evidence="10">
    <location>
        <begin position="777"/>
        <end position="846"/>
    </location>
</feature>
<dbReference type="GO" id="GO:0005634">
    <property type="term" value="C:nucleus"/>
    <property type="evidence" value="ECO:0007669"/>
    <property type="project" value="UniProtKB-ARBA"/>
</dbReference>
<feature type="region of interest" description="Disordered" evidence="10">
    <location>
        <begin position="368"/>
        <end position="390"/>
    </location>
</feature>
<dbReference type="GO" id="GO:0003723">
    <property type="term" value="F:RNA binding"/>
    <property type="evidence" value="ECO:0007669"/>
    <property type="project" value="UniProtKB-KW"/>
</dbReference>
<protein>
    <recommendedName>
        <fullName evidence="1">RNA-directed DNA polymerase</fullName>
        <ecNumber evidence="1">2.7.7.49</ecNumber>
    </recommendedName>
</protein>
<keyword evidence="4" id="KW-0540">Nuclease</keyword>
<dbReference type="GO" id="GO:0006338">
    <property type="term" value="P:chromatin remodeling"/>
    <property type="evidence" value="ECO:0007669"/>
    <property type="project" value="UniProtKB-ARBA"/>
</dbReference>
<dbReference type="Pfam" id="PF17919">
    <property type="entry name" value="RT_RNaseH_2"/>
    <property type="match status" value="1"/>
</dbReference>
<evidence type="ECO:0000256" key="7">
    <source>
        <dbReference type="ARBA" id="ARBA00022884"/>
    </source>
</evidence>
<dbReference type="InterPro" id="IPR043128">
    <property type="entry name" value="Rev_trsase/Diguanyl_cyclase"/>
</dbReference>
<accession>A0A5C3EC80</accession>
<dbReference type="PANTHER" id="PTHR37984:SF5">
    <property type="entry name" value="PROTEIN NYNRIN-LIKE"/>
    <property type="match status" value="1"/>
</dbReference>
<keyword evidence="3" id="KW-0548">Nucleotidyltransferase</keyword>
<feature type="domain" description="Integrase catalytic" evidence="13">
    <location>
        <begin position="1371"/>
        <end position="1529"/>
    </location>
</feature>
<feature type="region of interest" description="Disordered" evidence="10">
    <location>
        <begin position="1644"/>
        <end position="1667"/>
    </location>
</feature>
<dbReference type="SUPFAM" id="SSF54160">
    <property type="entry name" value="Chromo domain-like"/>
    <property type="match status" value="1"/>
</dbReference>
<keyword evidence="5" id="KW-0255">Endonuclease</keyword>
<dbReference type="EMBL" id="OOIN01000020">
    <property type="protein sequence ID" value="SPO28028.1"/>
    <property type="molecule type" value="Genomic_DNA"/>
</dbReference>
<dbReference type="PANTHER" id="PTHR37984">
    <property type="entry name" value="PROTEIN CBG26694"/>
    <property type="match status" value="1"/>
</dbReference>
<dbReference type="Proteomes" id="UP000324022">
    <property type="component" value="Unassembled WGS sequence"/>
</dbReference>
<dbReference type="InterPro" id="IPR050951">
    <property type="entry name" value="Retrovirus_Pol_polyprotein"/>
</dbReference>
<evidence type="ECO:0000256" key="8">
    <source>
        <dbReference type="ARBA" id="ARBA00022918"/>
    </source>
</evidence>
<dbReference type="InterPro" id="IPR041577">
    <property type="entry name" value="RT_RNaseH_2"/>
</dbReference>
<dbReference type="PROSITE" id="PS50013">
    <property type="entry name" value="CHROMO_2"/>
    <property type="match status" value="1"/>
</dbReference>
<keyword evidence="9" id="KW-0511">Multifunctional enzyme</keyword>
<feature type="region of interest" description="Disordered" evidence="10">
    <location>
        <begin position="474"/>
        <end position="511"/>
    </location>
</feature>
<reference evidence="14 15" key="1">
    <citation type="submission" date="2018-03" db="EMBL/GenBank/DDBJ databases">
        <authorList>
            <person name="Guldener U."/>
        </authorList>
    </citation>
    <scope>NUCLEOTIDE SEQUENCE [LARGE SCALE GENOMIC DNA]</scope>
    <source>
        <strain evidence="14 15">NBRC100155</strain>
    </source>
</reference>
<dbReference type="CDD" id="cd00303">
    <property type="entry name" value="retropepsin_like"/>
    <property type="match status" value="1"/>
</dbReference>
<evidence type="ECO:0000256" key="5">
    <source>
        <dbReference type="ARBA" id="ARBA00022759"/>
    </source>
</evidence>
<feature type="compositionally biased region" description="Polar residues" evidence="10">
    <location>
        <begin position="788"/>
        <end position="802"/>
    </location>
</feature>
<feature type="domain" description="Chromo" evidence="11">
    <location>
        <begin position="1675"/>
        <end position="1734"/>
    </location>
</feature>
<dbReference type="GO" id="GO:0004519">
    <property type="term" value="F:endonuclease activity"/>
    <property type="evidence" value="ECO:0007669"/>
    <property type="project" value="UniProtKB-KW"/>
</dbReference>
<keyword evidence="2" id="KW-0808">Transferase</keyword>
<dbReference type="Pfam" id="PF17921">
    <property type="entry name" value="Integrase_H2C2"/>
    <property type="match status" value="1"/>
</dbReference>
<feature type="region of interest" description="Disordered" evidence="10">
    <location>
        <begin position="101"/>
        <end position="140"/>
    </location>
</feature>
<gene>
    <name evidence="14" type="ORF">UTRI_05171</name>
</gene>
<dbReference type="InterPro" id="IPR041588">
    <property type="entry name" value="Integrase_H2C2"/>
</dbReference>
<dbReference type="InterPro" id="IPR000953">
    <property type="entry name" value="Chromo/chromo_shadow_dom"/>
</dbReference>
<dbReference type="SUPFAM" id="SSF53098">
    <property type="entry name" value="Ribonuclease H-like"/>
    <property type="match status" value="1"/>
</dbReference>
<dbReference type="InterPro" id="IPR041373">
    <property type="entry name" value="RT_RNaseH"/>
</dbReference>
<dbReference type="Gene3D" id="2.40.70.10">
    <property type="entry name" value="Acid Proteases"/>
    <property type="match status" value="1"/>
</dbReference>
<dbReference type="InterPro" id="IPR021109">
    <property type="entry name" value="Peptidase_aspartic_dom_sf"/>
</dbReference>
<evidence type="ECO:0000256" key="6">
    <source>
        <dbReference type="ARBA" id="ARBA00022801"/>
    </source>
</evidence>
<keyword evidence="7" id="KW-0694">RNA-binding</keyword>
<dbReference type="InterPro" id="IPR016197">
    <property type="entry name" value="Chromo-like_dom_sf"/>
</dbReference>
<dbReference type="GO" id="GO:0016787">
    <property type="term" value="F:hydrolase activity"/>
    <property type="evidence" value="ECO:0007669"/>
    <property type="project" value="UniProtKB-KW"/>
</dbReference>
<proteinExistence type="predicted"/>
<dbReference type="Pfam" id="PF17917">
    <property type="entry name" value="RT_RNaseH"/>
    <property type="match status" value="1"/>
</dbReference>
<feature type="compositionally biased region" description="Low complexity" evidence="10">
    <location>
        <begin position="120"/>
        <end position="132"/>
    </location>
</feature>
<keyword evidence="8" id="KW-0695">RNA-directed DNA polymerase</keyword>
<feature type="compositionally biased region" description="Polar residues" evidence="10">
    <location>
        <begin position="482"/>
        <end position="511"/>
    </location>
</feature>
<dbReference type="CDD" id="cd00024">
    <property type="entry name" value="CD_CSD"/>
    <property type="match status" value="1"/>
</dbReference>
<dbReference type="InterPro" id="IPR000477">
    <property type="entry name" value="RT_dom"/>
</dbReference>
<sequence length="1859" mass="206819">MPPAAPRSRSRASLTSTRRDTPAVEPVTDVELQSMSSSQADEALMAQAAGEPTSTDASMLLVQTLASMQSMLERQMRQQQDSIRQQQEAIQAQNRLITRLLDNDRRHSQPETATGTHGTQVHQQRTAQQQQRRPPHLQPYDSDAEYVQFEQQGHDQVAPQPVYCKPTVKPDDLGLFDGSPDRLEFFRSRIDALIQSRSDPGWEQAVIETLPLCLRDSAAQWYQLMGSTQRANLSVGWNAWEAALMQAFRPDDGEARRLADSRKWHVKTETVQQYFYSKLSLLRSAYPFRDEKDLAQEIRLGLPDTMRVLVRSHLNASVNPTKMLVELKSLEESWRSATGNAMRSTNLSSQAQTTADNDNAKSQNLFAQPKSAQASRASPKPQAGGLSMSADYRPENISFVERDGRKVRAYRLPQSGRTIYLGRSCQKCGQAHFDFEHDHMAASVKKEAHHHYAQAELELVEAYGYPMFNTEPIIVSDDDETSPTPELSFTSSGDSSTAYDNSMNLDNSTGSGENQTAIVLLIDPDLRTLSVEDKRRRTNPEAIDVDMPCAPATSSGRAFAGHLPTTAFVSVAGAKPRLSLVDTGSTLSIIDEELANKWHLKPLNGPGVEINGIGHDHSSGFATLSFGIQGRRDDKPIRLCSSADFHVVRNFAPGLCLGLDVVHSSGMVIDVQAGRAWVQNVSFPVYDTRGNPLTPKRINKAVTTTKDTIIPPRSHAWVPVCHSISNNVQYTLHNAAWLSSDSHACLALPTAVIDQHTGQVLVTNLADQPYTFSAGSPLGEAAPLGPDNLSTGTGSFLMQVKNNDGDSPHAAPAFLAQSSDDTSAQPLDFTDDDLARPRPPSSATAKVDDTFEVGLDDTGQPHTAIVEVLRRHVNAFSLDGKPGRVTGTAMNIPLRAGDTLKPEAPRRVSPEKRQVIEDTLDQLADWDVIEPSTSSVSYPVLLVRQGQKWRFCVDYRGLNAATIPDRYPLPRIDDVFEALAGNRYFSGLDAIRGYHQINIAPEDRWKTAFVCHKGLFQYKHIPFGLTNAPSFFQRFMDRLLGSMRWTEALVYLDDVVIFSQTLDQHARSLEKLLSAATSVGLRFSPKKCHFAISSLDLLGRHVSTDGISVLQDRVTAVTAIAPPQTLQQLYHVLGLFNYYRDFIPGYAIKAAPLTALLKGHRYKKFGDKWYLVDNNDLKTSASQVKLAWSAEHDEALNSLKAALTTPPTLAYPDYSRPFYLYIDASGQAFAAALHQRLPPPRLVTTQCLTASPQDDTLDRQRKDPLLKNVIATLEKGETRAGYELQDKALVYVGPKRMMRQFCVPASELKELFEKHHDKVHFGFAKTHESLRQYHHPRLAAQLQAYIDNCPTCLRTKLDRRTGKYSTERTVEASYPFHTISMDVILGLPECEGYDAALVVMDLFSRMLVTRACTSRATAADLYKMLTEMVLQRGFTPKVIVLDSDARFIGQVGKRFAESIGAELQPSAPYHQQANPVERHIQTLNRVLRALALDHPEDWPTYLPAAELAINQTPSVATGEAPFDLVYITKVKPSVLPSVSLQSHDDRLAVAKARIETAWQKALNSASKDKRTYNRRHNPLPRLTVGDKVFVRLKDRPMPSTARFPKLDPSKLGPFEVSEILSKHRIRPSLPPDLDTDPIFDTSQVDLAPSASDPFGRPLLATPDLSNASSAEEPEFEVECIVAERCRYGHLQYRVKWKDDPRLTWEFADDLAEGHCDDAVNDWKLRDVSTPPPAVHLHDSVEEDLVERPIAFVSTTTSVTESKMAAIELEISGLAWAMHRLQHYLEGAHKIIVITDHAPLPAVLKAPSHSQHHFTPRIEKLRAYLMPFLERMEFRYKPGKLHANVDALSRLPLASSSTAT</sequence>
<dbReference type="GO" id="GO:0015074">
    <property type="term" value="P:DNA integration"/>
    <property type="evidence" value="ECO:0007669"/>
    <property type="project" value="InterPro"/>
</dbReference>
<feature type="compositionally biased region" description="Polar residues" evidence="10">
    <location>
        <begin position="110"/>
        <end position="119"/>
    </location>
</feature>